<evidence type="ECO:0000256" key="2">
    <source>
        <dbReference type="SAM" id="SignalP"/>
    </source>
</evidence>
<accession>A0A8J2WQ76</accession>
<protein>
    <submittedName>
        <fullName evidence="3">Uncharacterized protein</fullName>
    </submittedName>
</protein>
<keyword evidence="4" id="KW-1185">Reference proteome</keyword>
<dbReference type="Proteomes" id="UP000789390">
    <property type="component" value="Unassembled WGS sequence"/>
</dbReference>
<dbReference type="EMBL" id="CAKKLH010000314">
    <property type="protein sequence ID" value="CAH0111622.1"/>
    <property type="molecule type" value="Genomic_DNA"/>
</dbReference>
<feature type="signal peptide" evidence="2">
    <location>
        <begin position="1"/>
        <end position="19"/>
    </location>
</feature>
<feature type="compositionally biased region" description="Pro residues" evidence="1">
    <location>
        <begin position="37"/>
        <end position="59"/>
    </location>
</feature>
<organism evidence="3 4">
    <name type="scientific">Daphnia galeata</name>
    <dbReference type="NCBI Taxonomy" id="27404"/>
    <lineage>
        <taxon>Eukaryota</taxon>
        <taxon>Metazoa</taxon>
        <taxon>Ecdysozoa</taxon>
        <taxon>Arthropoda</taxon>
        <taxon>Crustacea</taxon>
        <taxon>Branchiopoda</taxon>
        <taxon>Diplostraca</taxon>
        <taxon>Cladocera</taxon>
        <taxon>Anomopoda</taxon>
        <taxon>Daphniidae</taxon>
        <taxon>Daphnia</taxon>
    </lineage>
</organism>
<sequence>MKFFLAILVFVALVTISMAGPLNRGNQHAERQFAISPAPPAGGPRPPPPSTDGPYPPPVYDGEQDFFTPEYRRLIDILQNAKFNYSLELGFQYDKVELSLLAN</sequence>
<evidence type="ECO:0000313" key="4">
    <source>
        <dbReference type="Proteomes" id="UP000789390"/>
    </source>
</evidence>
<name>A0A8J2WQ76_9CRUS</name>
<gene>
    <name evidence="3" type="ORF">DGAL_LOCUS15272</name>
</gene>
<evidence type="ECO:0000313" key="3">
    <source>
        <dbReference type="EMBL" id="CAH0111622.1"/>
    </source>
</evidence>
<dbReference type="AlphaFoldDB" id="A0A8J2WQ76"/>
<reference evidence="3" key="1">
    <citation type="submission" date="2021-11" db="EMBL/GenBank/DDBJ databases">
        <authorList>
            <person name="Schell T."/>
        </authorList>
    </citation>
    <scope>NUCLEOTIDE SEQUENCE</scope>
    <source>
        <strain evidence="3">M5</strain>
    </source>
</reference>
<feature type="region of interest" description="Disordered" evidence="1">
    <location>
        <begin position="27"/>
        <end position="60"/>
    </location>
</feature>
<proteinExistence type="predicted"/>
<comment type="caution">
    <text evidence="3">The sequence shown here is derived from an EMBL/GenBank/DDBJ whole genome shotgun (WGS) entry which is preliminary data.</text>
</comment>
<evidence type="ECO:0000256" key="1">
    <source>
        <dbReference type="SAM" id="MobiDB-lite"/>
    </source>
</evidence>
<keyword evidence="2" id="KW-0732">Signal</keyword>
<feature type="chain" id="PRO_5035184170" evidence="2">
    <location>
        <begin position="20"/>
        <end position="103"/>
    </location>
</feature>